<dbReference type="CTD" id="20231646"/>
<dbReference type="InterPro" id="IPR001870">
    <property type="entry name" value="B30.2/SPRY"/>
</dbReference>
<reference evidence="16 17" key="1">
    <citation type="journal article" date="2013" name="Nature">
        <title>Insights into bilaterian evolution from three spiralian genomes.</title>
        <authorList>
            <person name="Simakov O."/>
            <person name="Marletaz F."/>
            <person name="Cho S.J."/>
            <person name="Edsinger-Gonzales E."/>
            <person name="Havlak P."/>
            <person name="Hellsten U."/>
            <person name="Kuo D.H."/>
            <person name="Larsson T."/>
            <person name="Lv J."/>
            <person name="Arendt D."/>
            <person name="Savage R."/>
            <person name="Osoegawa K."/>
            <person name="de Jong P."/>
            <person name="Grimwood J."/>
            <person name="Chapman J.A."/>
            <person name="Shapiro H."/>
            <person name="Aerts A."/>
            <person name="Otillar R.P."/>
            <person name="Terry A.Y."/>
            <person name="Boore J.L."/>
            <person name="Grigoriev I.V."/>
            <person name="Lindberg D.R."/>
            <person name="Seaver E.C."/>
            <person name="Weisblat D.A."/>
            <person name="Putnam N.H."/>
            <person name="Rokhsar D.S."/>
        </authorList>
    </citation>
    <scope>NUCLEOTIDE SEQUENCE [LARGE SCALE GENOMIC DNA]</scope>
</reference>
<dbReference type="PROSITE" id="PS50119">
    <property type="entry name" value="ZF_BBOX"/>
    <property type="match status" value="1"/>
</dbReference>
<dbReference type="InterPro" id="IPR003649">
    <property type="entry name" value="Bbox_C"/>
</dbReference>
<keyword evidence="6" id="KW-0833">Ubl conjugation pathway</keyword>
<dbReference type="InterPro" id="IPR036116">
    <property type="entry name" value="FN3_sf"/>
</dbReference>
<feature type="domain" description="COS" evidence="15">
    <location>
        <begin position="374"/>
        <end position="433"/>
    </location>
</feature>
<dbReference type="Gene3D" id="2.60.120.920">
    <property type="match status" value="1"/>
</dbReference>
<dbReference type="SMART" id="SM00184">
    <property type="entry name" value="RING"/>
    <property type="match status" value="1"/>
</dbReference>
<dbReference type="FunFam" id="2.60.120.920:FF:000009">
    <property type="entry name" value="E3 ubiquitin-protein ligase TRIM9 isoform X1"/>
    <property type="match status" value="1"/>
</dbReference>
<evidence type="ECO:0000259" key="15">
    <source>
        <dbReference type="PROSITE" id="PS51262"/>
    </source>
</evidence>
<dbReference type="AlphaFoldDB" id="V3ZS26"/>
<dbReference type="PROSITE" id="PS51262">
    <property type="entry name" value="COS"/>
    <property type="match status" value="1"/>
</dbReference>
<keyword evidence="2" id="KW-0963">Cytoplasm</keyword>
<evidence type="ECO:0000259" key="12">
    <source>
        <dbReference type="PROSITE" id="PS50119"/>
    </source>
</evidence>
<dbReference type="Proteomes" id="UP000030746">
    <property type="component" value="Unassembled WGS sequence"/>
</dbReference>
<dbReference type="InterPro" id="IPR003961">
    <property type="entry name" value="FN3_dom"/>
</dbReference>
<dbReference type="PROSITE" id="PS00518">
    <property type="entry name" value="ZF_RING_1"/>
    <property type="match status" value="1"/>
</dbReference>
<evidence type="ECO:0000256" key="7">
    <source>
        <dbReference type="ARBA" id="ARBA00022833"/>
    </source>
</evidence>
<dbReference type="KEGG" id="lgi:LOTGIDRAFT_118698"/>
<dbReference type="Gene3D" id="2.60.40.10">
    <property type="entry name" value="Immunoglobulins"/>
    <property type="match status" value="1"/>
</dbReference>
<dbReference type="CDD" id="cd19764">
    <property type="entry name" value="Bbox2_TRIM9-like"/>
    <property type="match status" value="1"/>
</dbReference>
<accession>V3ZS26</accession>
<evidence type="ECO:0000313" key="17">
    <source>
        <dbReference type="Proteomes" id="UP000030746"/>
    </source>
</evidence>
<dbReference type="Gene3D" id="3.30.40.10">
    <property type="entry name" value="Zinc/RING finger domain, C3HC4 (zinc finger)"/>
    <property type="match status" value="1"/>
</dbReference>
<organism evidence="16 17">
    <name type="scientific">Lottia gigantea</name>
    <name type="common">Giant owl limpet</name>
    <dbReference type="NCBI Taxonomy" id="225164"/>
    <lineage>
        <taxon>Eukaryota</taxon>
        <taxon>Metazoa</taxon>
        <taxon>Spiralia</taxon>
        <taxon>Lophotrochozoa</taxon>
        <taxon>Mollusca</taxon>
        <taxon>Gastropoda</taxon>
        <taxon>Patellogastropoda</taxon>
        <taxon>Lottioidea</taxon>
        <taxon>Lottiidae</taxon>
        <taxon>Lottia</taxon>
    </lineage>
</organism>
<dbReference type="RefSeq" id="XP_009055088.1">
    <property type="nucleotide sequence ID" value="XM_009056840.1"/>
</dbReference>
<dbReference type="SMART" id="SM00060">
    <property type="entry name" value="FN3"/>
    <property type="match status" value="1"/>
</dbReference>
<dbReference type="CDD" id="cd16576">
    <property type="entry name" value="RING-HC_TRIM9-like_C-I"/>
    <property type="match status" value="1"/>
</dbReference>
<dbReference type="SUPFAM" id="SSF49899">
    <property type="entry name" value="Concanavalin A-like lectins/glucanases"/>
    <property type="match status" value="1"/>
</dbReference>
<keyword evidence="8" id="KW-0175">Coiled coil</keyword>
<dbReference type="PANTHER" id="PTHR24099">
    <property type="entry name" value="E3 UBIQUITIN-PROTEIN LIGASE TRIM36-RELATED"/>
    <property type="match status" value="1"/>
</dbReference>
<dbReference type="OrthoDB" id="295536at2759"/>
<dbReference type="STRING" id="225164.V3ZS26"/>
<feature type="domain" description="B box-type" evidence="12">
    <location>
        <begin position="224"/>
        <end position="266"/>
    </location>
</feature>
<evidence type="ECO:0000256" key="2">
    <source>
        <dbReference type="ARBA" id="ARBA00022490"/>
    </source>
</evidence>
<dbReference type="SMART" id="SM00449">
    <property type="entry name" value="SPRY"/>
    <property type="match status" value="1"/>
</dbReference>
<dbReference type="InterPro" id="IPR013783">
    <property type="entry name" value="Ig-like_fold"/>
</dbReference>
<dbReference type="GeneID" id="20231646"/>
<protein>
    <submittedName>
        <fullName evidence="16">Uncharacterized protein</fullName>
    </submittedName>
</protein>
<dbReference type="InterPro" id="IPR013083">
    <property type="entry name" value="Znf_RING/FYVE/PHD"/>
</dbReference>
<dbReference type="SMART" id="SM00336">
    <property type="entry name" value="BBOX"/>
    <property type="match status" value="2"/>
</dbReference>
<proteinExistence type="predicted"/>
<dbReference type="Gene3D" id="1.20.5.170">
    <property type="match status" value="1"/>
</dbReference>
<dbReference type="EMBL" id="KB201847">
    <property type="protein sequence ID" value="ESO94243.1"/>
    <property type="molecule type" value="Genomic_DNA"/>
</dbReference>
<evidence type="ECO:0000256" key="5">
    <source>
        <dbReference type="ARBA" id="ARBA00022771"/>
    </source>
</evidence>
<evidence type="ECO:0000259" key="14">
    <source>
        <dbReference type="PROSITE" id="PS50853"/>
    </source>
</evidence>
<dbReference type="InterPro" id="IPR050617">
    <property type="entry name" value="E3_ligase_FN3/SPRY"/>
</dbReference>
<dbReference type="PROSITE" id="PS50853">
    <property type="entry name" value="FN3"/>
    <property type="match status" value="1"/>
</dbReference>
<dbReference type="InterPro" id="IPR017903">
    <property type="entry name" value="COS_domain"/>
</dbReference>
<evidence type="ECO:0000256" key="10">
    <source>
        <dbReference type="PROSITE-ProRule" id="PRU00024"/>
    </source>
</evidence>
<feature type="domain" description="Fibronectin type-III" evidence="14">
    <location>
        <begin position="437"/>
        <end position="531"/>
    </location>
</feature>
<dbReference type="InterPro" id="IPR043136">
    <property type="entry name" value="B30.2/SPRY_sf"/>
</dbReference>
<feature type="domain" description="B30.2/SPRY" evidence="13">
    <location>
        <begin position="513"/>
        <end position="696"/>
    </location>
</feature>
<dbReference type="GO" id="GO:0007411">
    <property type="term" value="P:axon guidance"/>
    <property type="evidence" value="ECO:0007669"/>
    <property type="project" value="TreeGrafter"/>
</dbReference>
<dbReference type="CDD" id="cd00063">
    <property type="entry name" value="FN3"/>
    <property type="match status" value="1"/>
</dbReference>
<dbReference type="GO" id="GO:0008270">
    <property type="term" value="F:zinc ion binding"/>
    <property type="evidence" value="ECO:0007669"/>
    <property type="project" value="UniProtKB-KW"/>
</dbReference>
<dbReference type="InterPro" id="IPR003877">
    <property type="entry name" value="SPRY_dom"/>
</dbReference>
<gene>
    <name evidence="16" type="ORF">LOTGIDRAFT_118698</name>
</gene>
<dbReference type="CDD" id="cd19803">
    <property type="entry name" value="Bbox1_TRIM9-like_C-I"/>
    <property type="match status" value="1"/>
</dbReference>
<evidence type="ECO:0000256" key="4">
    <source>
        <dbReference type="ARBA" id="ARBA00022737"/>
    </source>
</evidence>
<dbReference type="GO" id="GO:0043005">
    <property type="term" value="C:neuron projection"/>
    <property type="evidence" value="ECO:0007669"/>
    <property type="project" value="TreeGrafter"/>
</dbReference>
<evidence type="ECO:0000256" key="8">
    <source>
        <dbReference type="ARBA" id="ARBA00023054"/>
    </source>
</evidence>
<dbReference type="Gene3D" id="4.10.830.40">
    <property type="match status" value="1"/>
</dbReference>
<dbReference type="InterPro" id="IPR001841">
    <property type="entry name" value="Znf_RING"/>
</dbReference>
<keyword evidence="5 10" id="KW-0863">Zinc-finger</keyword>
<dbReference type="InterPro" id="IPR017907">
    <property type="entry name" value="Znf_RING_CS"/>
</dbReference>
<keyword evidence="9" id="KW-0206">Cytoskeleton</keyword>
<keyword evidence="7" id="KW-0862">Zinc</keyword>
<dbReference type="Gene3D" id="3.30.160.60">
    <property type="entry name" value="Classic Zinc Finger"/>
    <property type="match status" value="1"/>
</dbReference>
<dbReference type="CDD" id="cd12889">
    <property type="entry name" value="SPRY_PRY_TRIM67_9"/>
    <property type="match status" value="1"/>
</dbReference>
<evidence type="ECO:0000259" key="11">
    <source>
        <dbReference type="PROSITE" id="PS50089"/>
    </source>
</evidence>
<dbReference type="SUPFAM" id="SSF57845">
    <property type="entry name" value="B-box zinc-binding domain"/>
    <property type="match status" value="1"/>
</dbReference>
<name>V3ZS26_LOTGI</name>
<keyword evidence="4" id="KW-0677">Repeat</keyword>
<dbReference type="Pfam" id="PF00643">
    <property type="entry name" value="zf-B_box"/>
    <property type="match status" value="1"/>
</dbReference>
<dbReference type="SMART" id="SM00502">
    <property type="entry name" value="BBC"/>
    <property type="match status" value="1"/>
</dbReference>
<dbReference type="SUPFAM" id="SSF49265">
    <property type="entry name" value="Fibronectin type III"/>
    <property type="match status" value="1"/>
</dbReference>
<dbReference type="SUPFAM" id="SSF57850">
    <property type="entry name" value="RING/U-box"/>
    <property type="match status" value="1"/>
</dbReference>
<keyword evidence="3" id="KW-0479">Metal-binding</keyword>
<evidence type="ECO:0000256" key="9">
    <source>
        <dbReference type="ARBA" id="ARBA00023212"/>
    </source>
</evidence>
<dbReference type="Pfam" id="PF00041">
    <property type="entry name" value="fn3"/>
    <property type="match status" value="1"/>
</dbReference>
<dbReference type="InterPro" id="IPR027370">
    <property type="entry name" value="Znf-RING_euk"/>
</dbReference>
<comment type="subcellular location">
    <subcellularLocation>
        <location evidence="1">Cytoplasm</location>
        <location evidence="1">Cytoskeleton</location>
    </subcellularLocation>
</comment>
<dbReference type="InterPro" id="IPR013320">
    <property type="entry name" value="ConA-like_dom_sf"/>
</dbReference>
<evidence type="ECO:0000256" key="1">
    <source>
        <dbReference type="ARBA" id="ARBA00004245"/>
    </source>
</evidence>
<dbReference type="Pfam" id="PF13445">
    <property type="entry name" value="zf-RING_UBOX"/>
    <property type="match status" value="1"/>
</dbReference>
<dbReference type="FunFam" id="2.60.40.10:FF:000178">
    <property type="entry name" value="E3 ubiquitin-protein ligase TRIM9 isoform X1"/>
    <property type="match status" value="1"/>
</dbReference>
<evidence type="ECO:0000256" key="3">
    <source>
        <dbReference type="ARBA" id="ARBA00022723"/>
    </source>
</evidence>
<feature type="domain" description="RING-type" evidence="11">
    <location>
        <begin position="7"/>
        <end position="57"/>
    </location>
</feature>
<evidence type="ECO:0000259" key="13">
    <source>
        <dbReference type="PROSITE" id="PS50188"/>
    </source>
</evidence>
<dbReference type="Pfam" id="PF00622">
    <property type="entry name" value="SPRY"/>
    <property type="match status" value="1"/>
</dbReference>
<evidence type="ECO:0000313" key="16">
    <source>
        <dbReference type="EMBL" id="ESO94243.1"/>
    </source>
</evidence>
<dbReference type="OMA" id="GKHAKHE"/>
<dbReference type="PROSITE" id="PS50089">
    <property type="entry name" value="ZF_RING_2"/>
    <property type="match status" value="1"/>
</dbReference>
<dbReference type="PANTHER" id="PTHR24099:SF15">
    <property type="entry name" value="E3 UBIQUITIN-PROTEIN LIGASE TRIM9"/>
    <property type="match status" value="1"/>
</dbReference>
<evidence type="ECO:0000256" key="6">
    <source>
        <dbReference type="ARBA" id="ARBA00022786"/>
    </source>
</evidence>
<dbReference type="HOGENOM" id="CLU_013137_19_2_1"/>
<dbReference type="InterPro" id="IPR000315">
    <property type="entry name" value="Znf_B-box"/>
</dbReference>
<dbReference type="PROSITE" id="PS50188">
    <property type="entry name" value="B302_SPRY"/>
    <property type="match status" value="1"/>
</dbReference>
<keyword evidence="17" id="KW-1185">Reference proteome</keyword>
<sequence length="707" mass="78782">MEEELKCPVCRRWYSKPLLLPCSHSICTACAVAGQEPTQNMVSSSVGGTGAQCPSENGVGVNGTNCPSEADTVSIMEMDKLSLISEADSGVVCNSRPSSYLGTPSVENIFTPSTVQTYPYGLRCPVCSKIVLLDDFGALSLPINKVLEAIIEKYTQPKEPKKVEVRCELCINKAEIATTMCEQCEVFYCDTCRDGCHPARGSLAKHNLVDPTQGQNIIESKKKRKEVKCKEHSEEVLNMFCVGCKLPVCYVCSQDGRHINHDVQSLVSICKQQKNELSQNLQSLSEKAKSGTEFIQRLKTMAEKINGNCSEFEATVIAQCDALIERIKLRKVELLASVKEEKDMKTVTMKEQVSDCTSLLQRTTGLLQFCIEVLKESNQSSFLQISSGLIYRVSEAKGNFNKEMEFAPRISPEFEMTLDNKPSLRAIENMNFFQMKAPGEPYILPEECSAENNSVTIVWQPFCNTTVVEAYTLELDDGNGGDFRVVYVGRETICTVDGLHFNSIYNARVKGHNHAGESPYSEIVSLQTAEVAWFTFDPVTTHQDIIFANNNQSITCNSFDHRVALGNVGFSKGVHYWEIRIDRYDSHTDPSIGIARFDVDKNTMLGKDEKAWSMYIDNQRSWFINHDEHTNRTDGGIQPSDTIGLLLDLNHHTLSYFINDHPHGPIAFTDLHGVFFPAVSINRNVQVTLRSGLEPPVDSEVGESDVD</sequence>
<dbReference type="GO" id="GO:0005856">
    <property type="term" value="C:cytoskeleton"/>
    <property type="evidence" value="ECO:0007669"/>
    <property type="project" value="UniProtKB-SubCell"/>
</dbReference>